<evidence type="ECO:0000256" key="8">
    <source>
        <dbReference type="SAM" id="Phobius"/>
    </source>
</evidence>
<evidence type="ECO:0000256" key="7">
    <source>
        <dbReference type="SAM" id="MobiDB-lite"/>
    </source>
</evidence>
<feature type="region of interest" description="Disordered" evidence="7">
    <location>
        <begin position="1"/>
        <end position="23"/>
    </location>
</feature>
<evidence type="ECO:0000256" key="4">
    <source>
        <dbReference type="ARBA" id="ARBA00023136"/>
    </source>
</evidence>
<organism evidence="9 10">
    <name type="scientific">Ciona intestinalis</name>
    <name type="common">Transparent sea squirt</name>
    <name type="synonym">Ascidia intestinalis</name>
    <dbReference type="NCBI Taxonomy" id="7719"/>
    <lineage>
        <taxon>Eukaryota</taxon>
        <taxon>Metazoa</taxon>
        <taxon>Chordata</taxon>
        <taxon>Tunicata</taxon>
        <taxon>Ascidiacea</taxon>
        <taxon>Phlebobranchia</taxon>
        <taxon>Cionidae</taxon>
        <taxon>Ciona</taxon>
    </lineage>
</organism>
<dbReference type="PANTHER" id="PTHR15819">
    <property type="entry name" value="TRANSMEMBRANE PROTEIN FAM155"/>
    <property type="match status" value="1"/>
</dbReference>
<dbReference type="EMBL" id="EAAA01000350">
    <property type="status" value="NOT_ANNOTATED_CDS"/>
    <property type="molecule type" value="Genomic_DNA"/>
</dbReference>
<dbReference type="InParanoid" id="F7AM88"/>
<reference evidence="9" key="3">
    <citation type="submission" date="2025-08" db="UniProtKB">
        <authorList>
            <consortium name="Ensembl"/>
        </authorList>
    </citation>
    <scope>IDENTIFICATION</scope>
</reference>
<name>F7AM88_CIOIN</name>
<dbReference type="OMA" id="GQPAFIC"/>
<dbReference type="InterPro" id="IPR055288">
    <property type="entry name" value="NALCN_aux_factor_1/2"/>
</dbReference>
<reference evidence="9" key="4">
    <citation type="submission" date="2025-09" db="UniProtKB">
        <authorList>
            <consortium name="Ensembl"/>
        </authorList>
    </citation>
    <scope>IDENTIFICATION</scope>
</reference>
<comment type="subcellular location">
    <subcellularLocation>
        <location evidence="1">Membrane</location>
        <topology evidence="1">Multi-pass membrane protein</topology>
    </subcellularLocation>
</comment>
<dbReference type="GO" id="GO:0098703">
    <property type="term" value="P:calcium ion import across plasma membrane"/>
    <property type="evidence" value="ECO:0000318"/>
    <property type="project" value="GO_Central"/>
</dbReference>
<dbReference type="PANTHER" id="PTHR15819:SF11">
    <property type="entry name" value="MID1, ISOFORM A"/>
    <property type="match status" value="1"/>
</dbReference>
<sequence>MYKYNKNQVTSDRTSQNHSPNIKIVSSDSYTNNRLRNSAKCGTYKLTSLGLDLFCDDLPLFSLLSMELNVGSTSTMPYPNCTSSSSIENCEHSKCLNELNRIKEHDQLAKRNYLVFAATMEKYATPDNYSIWPSFKTQCLVGYKSWICSQNHQVHRLDHNCRKKRVRPCKSLCLNVEASCPVFRIFSFTKLRGGQPAFICHGFDLQNESMANDICYDVPSFVPTDPAIGSGILPQNMPTSYPTQKGISPLTTIRVRHTSHKTIQMHDDATQAGNDAAAAPYSLFYITCFVFMLVIFLTLESC</sequence>
<evidence type="ECO:0000256" key="3">
    <source>
        <dbReference type="ARBA" id="ARBA00022989"/>
    </source>
</evidence>
<dbReference type="GeneTree" id="ENSGT00530000069492"/>
<keyword evidence="2 8" id="KW-0812">Transmembrane</keyword>
<keyword evidence="10" id="KW-1185">Reference proteome</keyword>
<dbReference type="AlphaFoldDB" id="F7AM88"/>
<keyword evidence="5" id="KW-0325">Glycoprotein</keyword>
<proteinExistence type="inferred from homology"/>
<keyword evidence="4 8" id="KW-0472">Membrane</keyword>
<protein>
    <recommendedName>
        <fullName evidence="11">FZ domain-containing protein</fullName>
    </recommendedName>
</protein>
<dbReference type="GO" id="GO:0005886">
    <property type="term" value="C:plasma membrane"/>
    <property type="evidence" value="ECO:0000318"/>
    <property type="project" value="GO_Central"/>
</dbReference>
<evidence type="ECO:0000256" key="1">
    <source>
        <dbReference type="ARBA" id="ARBA00004141"/>
    </source>
</evidence>
<accession>F7AM88</accession>
<reference evidence="9" key="2">
    <citation type="journal article" date="2008" name="Genome Biol.">
        <title>Improved genome assembly and evidence-based global gene model set for the chordate Ciona intestinalis: new insight into intron and operon populations.</title>
        <authorList>
            <person name="Satou Y."/>
            <person name="Mineta K."/>
            <person name="Ogasawara M."/>
            <person name="Sasakura Y."/>
            <person name="Shoguchi E."/>
            <person name="Ueno K."/>
            <person name="Yamada L."/>
            <person name="Matsumoto J."/>
            <person name="Wasserscheid J."/>
            <person name="Dewar K."/>
            <person name="Wiley G.B."/>
            <person name="Macmil S.L."/>
            <person name="Roe B.A."/>
            <person name="Zeller R.W."/>
            <person name="Hastings K.E."/>
            <person name="Lemaire P."/>
            <person name="Lindquist E."/>
            <person name="Endo T."/>
            <person name="Hotta K."/>
            <person name="Inaba K."/>
        </authorList>
    </citation>
    <scope>NUCLEOTIDE SEQUENCE [LARGE SCALE GENOMIC DNA]</scope>
    <source>
        <strain evidence="9">wild type</strain>
    </source>
</reference>
<evidence type="ECO:0000256" key="6">
    <source>
        <dbReference type="ARBA" id="ARBA00029445"/>
    </source>
</evidence>
<feature type="transmembrane region" description="Helical" evidence="8">
    <location>
        <begin position="281"/>
        <end position="299"/>
    </location>
</feature>
<reference evidence="10" key="1">
    <citation type="journal article" date="2002" name="Science">
        <title>The draft genome of Ciona intestinalis: insights into chordate and vertebrate origins.</title>
        <authorList>
            <person name="Dehal P."/>
            <person name="Satou Y."/>
            <person name="Campbell R.K."/>
            <person name="Chapman J."/>
            <person name="Degnan B."/>
            <person name="De Tomaso A."/>
            <person name="Davidson B."/>
            <person name="Di Gregorio A."/>
            <person name="Gelpke M."/>
            <person name="Goodstein D.M."/>
            <person name="Harafuji N."/>
            <person name="Hastings K.E."/>
            <person name="Ho I."/>
            <person name="Hotta K."/>
            <person name="Huang W."/>
            <person name="Kawashima T."/>
            <person name="Lemaire P."/>
            <person name="Martinez D."/>
            <person name="Meinertzhagen I.A."/>
            <person name="Necula S."/>
            <person name="Nonaka M."/>
            <person name="Putnam N."/>
            <person name="Rash S."/>
            <person name="Saiga H."/>
            <person name="Satake M."/>
            <person name="Terry A."/>
            <person name="Yamada L."/>
            <person name="Wang H.G."/>
            <person name="Awazu S."/>
            <person name="Azumi K."/>
            <person name="Boore J."/>
            <person name="Branno M."/>
            <person name="Chin-Bow S."/>
            <person name="DeSantis R."/>
            <person name="Doyle S."/>
            <person name="Francino P."/>
            <person name="Keys D.N."/>
            <person name="Haga S."/>
            <person name="Hayashi H."/>
            <person name="Hino K."/>
            <person name="Imai K.S."/>
            <person name="Inaba K."/>
            <person name="Kano S."/>
            <person name="Kobayashi K."/>
            <person name="Kobayashi M."/>
            <person name="Lee B.I."/>
            <person name="Makabe K.W."/>
            <person name="Manohar C."/>
            <person name="Matassi G."/>
            <person name="Medina M."/>
            <person name="Mochizuki Y."/>
            <person name="Mount S."/>
            <person name="Morishita T."/>
            <person name="Miura S."/>
            <person name="Nakayama A."/>
            <person name="Nishizaka S."/>
            <person name="Nomoto H."/>
            <person name="Ohta F."/>
            <person name="Oishi K."/>
            <person name="Rigoutsos I."/>
            <person name="Sano M."/>
            <person name="Sasaki A."/>
            <person name="Sasakura Y."/>
            <person name="Shoguchi E."/>
            <person name="Shin-i T."/>
            <person name="Spagnuolo A."/>
            <person name="Stainier D."/>
            <person name="Suzuki M.M."/>
            <person name="Tassy O."/>
            <person name="Takatori N."/>
            <person name="Tokuoka M."/>
            <person name="Yagi K."/>
            <person name="Yoshizaki F."/>
            <person name="Wada S."/>
            <person name="Zhang C."/>
            <person name="Hyatt P.D."/>
            <person name="Larimer F."/>
            <person name="Detter C."/>
            <person name="Doggett N."/>
            <person name="Glavina T."/>
            <person name="Hawkins T."/>
            <person name="Richardson P."/>
            <person name="Lucas S."/>
            <person name="Kohara Y."/>
            <person name="Levine M."/>
            <person name="Satoh N."/>
            <person name="Rokhsar D.S."/>
        </authorList>
    </citation>
    <scope>NUCLEOTIDE SEQUENCE [LARGE SCALE GENOMIC DNA]</scope>
</reference>
<comment type="similarity">
    <text evidence="6">Belongs to the NALF family.</text>
</comment>
<evidence type="ECO:0000256" key="5">
    <source>
        <dbReference type="ARBA" id="ARBA00023180"/>
    </source>
</evidence>
<evidence type="ECO:0008006" key="11">
    <source>
        <dbReference type="Google" id="ProtNLM"/>
    </source>
</evidence>
<keyword evidence="3 8" id="KW-1133">Transmembrane helix</keyword>
<evidence type="ECO:0000313" key="9">
    <source>
        <dbReference type="Ensembl" id="ENSCINP00000015516.3"/>
    </source>
</evidence>
<dbReference type="Ensembl" id="ENSCINT00000015516.3">
    <property type="protein sequence ID" value="ENSCINP00000015516.3"/>
    <property type="gene ID" value="ENSCING00000007575.3"/>
</dbReference>
<dbReference type="HOGENOM" id="CLU_080186_0_0_1"/>
<dbReference type="STRING" id="7719.ENSCINP00000015516"/>
<evidence type="ECO:0000256" key="2">
    <source>
        <dbReference type="ARBA" id="ARBA00022692"/>
    </source>
</evidence>
<evidence type="ECO:0000313" key="10">
    <source>
        <dbReference type="Proteomes" id="UP000008144"/>
    </source>
</evidence>
<dbReference type="Proteomes" id="UP000008144">
    <property type="component" value="Chromosome 1"/>
</dbReference>